<sequence>MDEGLKLFTDDELTSANEFDFSVDFVAIYSTMTNGVADHAGLFICFDEKQYAFHFDSQNVVLVEITGKEETLNQLHIKVLDIIFEEEVPAFLTHCEILLKKGISPLFGFAFSDSYYDSVTKESFLKNAKFDITTCVGFCIKVIRGHLYNNQEYLKLEDWGFESLLTLKPLRLERMKRYLRSYASLHSISIEDLYNDSDLKRILPSELLSSGYFIELPISKNSTDLIKPLIEKYMIDRNVA</sequence>
<organism evidence="1 2">
    <name type="scientific">Nonlabens agnitus</name>
    <dbReference type="NCBI Taxonomy" id="870484"/>
    <lineage>
        <taxon>Bacteria</taxon>
        <taxon>Pseudomonadati</taxon>
        <taxon>Bacteroidota</taxon>
        <taxon>Flavobacteriia</taxon>
        <taxon>Flavobacteriales</taxon>
        <taxon>Flavobacteriaceae</taxon>
        <taxon>Nonlabens</taxon>
    </lineage>
</organism>
<reference evidence="1 2" key="1">
    <citation type="submission" date="2016-11" db="EMBL/GenBank/DDBJ databases">
        <title>Trade-off between light-utilization and light-protection in marine flavobacteria.</title>
        <authorList>
            <person name="Kumagai Y."/>
        </authorList>
    </citation>
    <scope>NUCLEOTIDE SEQUENCE [LARGE SCALE GENOMIC DNA]</scope>
    <source>
        <strain evidence="1 2">JCM 17109</strain>
    </source>
</reference>
<dbReference type="AlphaFoldDB" id="A0A2S9WXB0"/>
<accession>A0A2S9WXB0</accession>
<gene>
    <name evidence="1" type="ORF">BST86_13955</name>
</gene>
<dbReference type="EMBL" id="MQUC01000003">
    <property type="protein sequence ID" value="PRP68112.1"/>
    <property type="molecule type" value="Genomic_DNA"/>
</dbReference>
<comment type="caution">
    <text evidence="1">The sequence shown here is derived from an EMBL/GenBank/DDBJ whole genome shotgun (WGS) entry which is preliminary data.</text>
</comment>
<protein>
    <submittedName>
        <fullName evidence="1">Uncharacterized protein</fullName>
    </submittedName>
</protein>
<evidence type="ECO:0000313" key="1">
    <source>
        <dbReference type="EMBL" id="PRP68112.1"/>
    </source>
</evidence>
<dbReference type="RefSeq" id="WP_105983791.1">
    <property type="nucleotide sequence ID" value="NZ_MQUC01000003.1"/>
</dbReference>
<dbReference type="Proteomes" id="UP000239532">
    <property type="component" value="Unassembled WGS sequence"/>
</dbReference>
<proteinExistence type="predicted"/>
<dbReference type="OrthoDB" id="799238at2"/>
<name>A0A2S9WXB0_9FLAO</name>
<keyword evidence="2" id="KW-1185">Reference proteome</keyword>
<evidence type="ECO:0000313" key="2">
    <source>
        <dbReference type="Proteomes" id="UP000239532"/>
    </source>
</evidence>